<reference evidence="1 2" key="1">
    <citation type="submission" date="2019-05" db="EMBL/GenBank/DDBJ databases">
        <title>Erythrobacter marisflavi sp. nov., isolated from isolated from water of an estuary environment.</title>
        <authorList>
            <person name="Yoon J.-H."/>
        </authorList>
    </citation>
    <scope>NUCLEOTIDE SEQUENCE [LARGE SCALE GENOMIC DNA]</scope>
    <source>
        <strain evidence="1 2">KEM-5</strain>
    </source>
</reference>
<keyword evidence="2" id="KW-1185">Reference proteome</keyword>
<dbReference type="RefSeq" id="WP_138619164.1">
    <property type="nucleotide sequence ID" value="NZ_VCAO01000009.1"/>
</dbReference>
<sequence length="129" mass="14846">MAERVRKHLGREIGLGREYFFVVEGHSNRTGAQTYLHMHGAIASHDPGERVRIEAALARAAGQELRGSRRVARSVHSAWFELVQVAYPNYLFKFTLRDDPRLDDRRLVMSRPMTQAASMFWNDIAHKRA</sequence>
<proteinExistence type="predicted"/>
<comment type="caution">
    <text evidence="1">The sequence shown here is derived from an EMBL/GenBank/DDBJ whole genome shotgun (WGS) entry which is preliminary data.</text>
</comment>
<protein>
    <submittedName>
        <fullName evidence="1">Uncharacterized protein</fullName>
    </submittedName>
</protein>
<gene>
    <name evidence="1" type="ORF">FEV51_11730</name>
</gene>
<dbReference type="AlphaFoldDB" id="A0A5S3P0G2"/>
<evidence type="ECO:0000313" key="2">
    <source>
        <dbReference type="Proteomes" id="UP000309668"/>
    </source>
</evidence>
<dbReference type="Proteomes" id="UP000309668">
    <property type="component" value="Unassembled WGS sequence"/>
</dbReference>
<dbReference type="OrthoDB" id="7563500at2"/>
<name>A0A5S3P0G2_9SPHN</name>
<accession>A0A5S3P0G2</accession>
<organism evidence="1 2">
    <name type="scientific">Qipengyuania marisflavi</name>
    <dbReference type="NCBI Taxonomy" id="2486356"/>
    <lineage>
        <taxon>Bacteria</taxon>
        <taxon>Pseudomonadati</taxon>
        <taxon>Pseudomonadota</taxon>
        <taxon>Alphaproteobacteria</taxon>
        <taxon>Sphingomonadales</taxon>
        <taxon>Erythrobacteraceae</taxon>
        <taxon>Qipengyuania</taxon>
    </lineage>
</organism>
<dbReference type="EMBL" id="VCAO01000009">
    <property type="protein sequence ID" value="TMM46106.1"/>
    <property type="molecule type" value="Genomic_DNA"/>
</dbReference>
<evidence type="ECO:0000313" key="1">
    <source>
        <dbReference type="EMBL" id="TMM46106.1"/>
    </source>
</evidence>